<accession>A0A5P1FF81</accession>
<evidence type="ECO:0000256" key="4">
    <source>
        <dbReference type="RuleBase" id="RU004106"/>
    </source>
</evidence>
<dbReference type="Proteomes" id="UP000243459">
    <property type="component" value="Chromosome 2"/>
</dbReference>
<dbReference type="PANTHER" id="PTHR47703:SF2">
    <property type="entry name" value="D-AMINOACID AMINOTRANSFERASE-LIKE PLP-DEPENDENT ENZYMES SUPERFAMILY PROTEIN"/>
    <property type="match status" value="1"/>
</dbReference>
<dbReference type="InterPro" id="IPR018300">
    <property type="entry name" value="Aminotrans_IV_CS"/>
</dbReference>
<dbReference type="PANTHER" id="PTHR47703">
    <property type="entry name" value="D-AMINOACID AMINOTRANSFERASE-LIKE PLP-DEPENDENT ENZYMES SUPERFAMILY PROTEIN"/>
    <property type="match status" value="1"/>
</dbReference>
<evidence type="ECO:0000256" key="5">
    <source>
        <dbReference type="RuleBase" id="RU004516"/>
    </source>
</evidence>
<name>A0A5P1FF81_ASPOF</name>
<dbReference type="InterPro" id="IPR001544">
    <property type="entry name" value="Aminotrans_IV"/>
</dbReference>
<dbReference type="AlphaFoldDB" id="A0A5P1FF81"/>
<dbReference type="PROSITE" id="PS00770">
    <property type="entry name" value="AA_TRANSFER_CLASS_4"/>
    <property type="match status" value="1"/>
</dbReference>
<evidence type="ECO:0000256" key="2">
    <source>
        <dbReference type="ARBA" id="ARBA00009320"/>
    </source>
</evidence>
<evidence type="ECO:0000256" key="3">
    <source>
        <dbReference type="ARBA" id="ARBA00022898"/>
    </source>
</evidence>
<dbReference type="Pfam" id="PF01063">
    <property type="entry name" value="Aminotran_4"/>
    <property type="match status" value="1"/>
</dbReference>
<gene>
    <name evidence="6" type="ORF">A4U43_C02F2260</name>
</gene>
<comment type="cofactor">
    <cofactor evidence="1 5">
        <name>pyridoxal 5'-phosphate</name>
        <dbReference type="ChEBI" id="CHEBI:597326"/>
    </cofactor>
</comment>
<comment type="similarity">
    <text evidence="2 4">Belongs to the class-IV pyridoxal-phosphate-dependent aminotransferase family.</text>
</comment>
<dbReference type="OrthoDB" id="59470at2759"/>
<dbReference type="SUPFAM" id="SSF56752">
    <property type="entry name" value="D-aminoacid aminotransferase-like PLP-dependent enzymes"/>
    <property type="match status" value="1"/>
</dbReference>
<dbReference type="Gene3D" id="3.20.10.10">
    <property type="entry name" value="D-amino Acid Aminotransferase, subunit A, domain 2"/>
    <property type="match status" value="1"/>
</dbReference>
<dbReference type="Gramene" id="ONK77018">
    <property type="protein sequence ID" value="ONK77018"/>
    <property type="gene ID" value="A4U43_C02F2260"/>
</dbReference>
<organism evidence="6 7">
    <name type="scientific">Asparagus officinalis</name>
    <name type="common">Garden asparagus</name>
    <dbReference type="NCBI Taxonomy" id="4686"/>
    <lineage>
        <taxon>Eukaryota</taxon>
        <taxon>Viridiplantae</taxon>
        <taxon>Streptophyta</taxon>
        <taxon>Embryophyta</taxon>
        <taxon>Tracheophyta</taxon>
        <taxon>Spermatophyta</taxon>
        <taxon>Magnoliopsida</taxon>
        <taxon>Liliopsida</taxon>
        <taxon>Asparagales</taxon>
        <taxon>Asparagaceae</taxon>
        <taxon>Asparagoideae</taxon>
        <taxon>Asparagus</taxon>
    </lineage>
</organism>
<reference evidence="7" key="1">
    <citation type="journal article" date="2017" name="Nat. Commun.">
        <title>The asparagus genome sheds light on the origin and evolution of a young Y chromosome.</title>
        <authorList>
            <person name="Harkess A."/>
            <person name="Zhou J."/>
            <person name="Xu C."/>
            <person name="Bowers J.E."/>
            <person name="Van der Hulst R."/>
            <person name="Ayyampalayam S."/>
            <person name="Mercati F."/>
            <person name="Riccardi P."/>
            <person name="McKain M.R."/>
            <person name="Kakrana A."/>
            <person name="Tang H."/>
            <person name="Ray J."/>
            <person name="Groenendijk J."/>
            <person name="Arikit S."/>
            <person name="Mathioni S.M."/>
            <person name="Nakano M."/>
            <person name="Shan H."/>
            <person name="Telgmann-Rauber A."/>
            <person name="Kanno A."/>
            <person name="Yue Z."/>
            <person name="Chen H."/>
            <person name="Li W."/>
            <person name="Chen Y."/>
            <person name="Xu X."/>
            <person name="Zhang Y."/>
            <person name="Luo S."/>
            <person name="Chen H."/>
            <person name="Gao J."/>
            <person name="Mao Z."/>
            <person name="Pires J.C."/>
            <person name="Luo M."/>
            <person name="Kudrna D."/>
            <person name="Wing R.A."/>
            <person name="Meyers B.C."/>
            <person name="Yi K."/>
            <person name="Kong H."/>
            <person name="Lavrijsen P."/>
            <person name="Sunseri F."/>
            <person name="Falavigna A."/>
            <person name="Ye Y."/>
            <person name="Leebens-Mack J.H."/>
            <person name="Chen G."/>
        </authorList>
    </citation>
    <scope>NUCLEOTIDE SEQUENCE [LARGE SCALE GENOMIC DNA]</scope>
    <source>
        <strain evidence="7">cv. DH0086</strain>
    </source>
</reference>
<evidence type="ECO:0000256" key="1">
    <source>
        <dbReference type="ARBA" id="ARBA00001933"/>
    </source>
</evidence>
<dbReference type="InterPro" id="IPR036038">
    <property type="entry name" value="Aminotransferase-like"/>
</dbReference>
<keyword evidence="3 5" id="KW-0663">Pyridoxal phosphate</keyword>
<sequence length="154" mass="17331">MMRPPTATEVLLSDDGDRILEGSITNFFVVRRKDECSYEVQTAPVSDGVLPGVIRQLVIKACNSLGIPFREVAPSWADRDLWKEAFITSSLRLVQHVESIQVPTSCEKLHLKTWKDVSWLEKKFEGVGFITTQIQEEVVSRARAEGCPISSIIR</sequence>
<proteinExistence type="inferred from homology"/>
<keyword evidence="7" id="KW-1185">Reference proteome</keyword>
<evidence type="ECO:0000313" key="7">
    <source>
        <dbReference type="Proteomes" id="UP000243459"/>
    </source>
</evidence>
<evidence type="ECO:0000313" key="6">
    <source>
        <dbReference type="EMBL" id="ONK77018.1"/>
    </source>
</evidence>
<dbReference type="InterPro" id="IPR043132">
    <property type="entry name" value="BCAT-like_C"/>
</dbReference>
<dbReference type="GO" id="GO:0003824">
    <property type="term" value="F:catalytic activity"/>
    <property type="evidence" value="ECO:0007669"/>
    <property type="project" value="InterPro"/>
</dbReference>
<protein>
    <submittedName>
        <fullName evidence="6">Uncharacterized protein</fullName>
    </submittedName>
</protein>
<dbReference type="EMBL" id="CM007382">
    <property type="protein sequence ID" value="ONK77018.1"/>
    <property type="molecule type" value="Genomic_DNA"/>
</dbReference>